<dbReference type="PANTHER" id="PTHR30383:SF24">
    <property type="entry name" value="THIOESTERASE 1_PROTEASE 1_LYSOPHOSPHOLIPASE L1"/>
    <property type="match status" value="1"/>
</dbReference>
<dbReference type="PATRIC" id="fig|1393736.3.peg.3022"/>
<evidence type="ECO:0000313" key="3">
    <source>
        <dbReference type="Proteomes" id="UP000023464"/>
    </source>
</evidence>
<gene>
    <name evidence="2" type="ORF">BA1DRAFT_02950</name>
</gene>
<sequence>MPISEFKSNLKTAGQVTFIVILTSLLLIWLNHRSLDRFWQQEYHRQSPWATLQGYPLWDFGDNLEQGVLAAGEAFILHTTGNNSGNHQQTSREADITLPADFQIGLKLLSGYPSPVTNLPATFPELLQKSSHTHPVNSPIPHDLRNNVSPSAVIGKTNVTLTAKDKVLFAGDSMMQGIAPHLKRRLYRNYSISSINLSKQSTGLAYPNFFNWPETINKTLEANRDIKLVVIFLGPNDPWDMPPKHGNIYLTFASPDWENLYRQRIDMILTEARSHGADIIWVGPPNMRQKKLSNSMEYLRSLYRSEVTKAGEIYVSINDIFKYHANDYSDYIGDNSNKIKLRSGDGIHFSLKGQQAISDNIFSLIKFIQEPAKQNGTKQNENS</sequence>
<dbReference type="Gene3D" id="3.40.50.1110">
    <property type="entry name" value="SGNH hydrolase"/>
    <property type="match status" value="1"/>
</dbReference>
<keyword evidence="1" id="KW-0472">Membrane</keyword>
<keyword evidence="1" id="KW-0812">Transmembrane</keyword>
<keyword evidence="3" id="KW-1185">Reference proteome</keyword>
<dbReference type="InterPro" id="IPR007407">
    <property type="entry name" value="DUF459"/>
</dbReference>
<dbReference type="PANTHER" id="PTHR30383">
    <property type="entry name" value="THIOESTERASE 1/PROTEASE 1/LYSOPHOSPHOLIPASE L1"/>
    <property type="match status" value="1"/>
</dbReference>
<keyword evidence="1" id="KW-1133">Transmembrane helix</keyword>
<proteinExistence type="predicted"/>
<evidence type="ECO:0000256" key="1">
    <source>
        <dbReference type="SAM" id="Phobius"/>
    </source>
</evidence>
<dbReference type="GO" id="GO:0004622">
    <property type="term" value="F:phosphatidylcholine lysophospholipase activity"/>
    <property type="evidence" value="ECO:0007669"/>
    <property type="project" value="TreeGrafter"/>
</dbReference>
<protein>
    <submittedName>
        <fullName evidence="2">Uncharacterized protein</fullName>
    </submittedName>
</protein>
<dbReference type="CDD" id="cd01829">
    <property type="entry name" value="SGNH_hydrolase_peri2"/>
    <property type="match status" value="1"/>
</dbReference>
<dbReference type="RefSeq" id="WP_036780386.1">
    <property type="nucleotide sequence ID" value="NZ_CAWLTM010000070.1"/>
</dbReference>
<organism evidence="2 3">
    <name type="scientific">Photorhabdus aegyptia</name>
    <dbReference type="NCBI Taxonomy" id="2805098"/>
    <lineage>
        <taxon>Bacteria</taxon>
        <taxon>Pseudomonadati</taxon>
        <taxon>Pseudomonadota</taxon>
        <taxon>Gammaproteobacteria</taxon>
        <taxon>Enterobacterales</taxon>
        <taxon>Morganellaceae</taxon>
        <taxon>Photorhabdus</taxon>
    </lineage>
</organism>
<dbReference type="InterPro" id="IPR036514">
    <property type="entry name" value="SGNH_hydro_sf"/>
</dbReference>
<dbReference type="AlphaFoldDB" id="A0A022PEE5"/>
<dbReference type="SUPFAM" id="SSF52266">
    <property type="entry name" value="SGNH hydrolase"/>
    <property type="match status" value="1"/>
</dbReference>
<feature type="transmembrane region" description="Helical" evidence="1">
    <location>
        <begin position="12"/>
        <end position="30"/>
    </location>
</feature>
<accession>A0A022PEE5</accession>
<comment type="caution">
    <text evidence="2">The sequence shown here is derived from an EMBL/GenBank/DDBJ whole genome shotgun (WGS) entry which is preliminary data.</text>
</comment>
<evidence type="ECO:0000313" key="2">
    <source>
        <dbReference type="EMBL" id="EYU14512.1"/>
    </source>
</evidence>
<dbReference type="Proteomes" id="UP000023464">
    <property type="component" value="Unassembled WGS sequence"/>
</dbReference>
<reference evidence="2 3" key="1">
    <citation type="submission" date="2014-03" db="EMBL/GenBank/DDBJ databases">
        <title>Draft Genome of Photorhabdus luminescens BA1, an Egyptian Isolate.</title>
        <authorList>
            <person name="Ghazal S."/>
            <person name="Hurst S.G.IV."/>
            <person name="Morris K."/>
            <person name="Thomas K."/>
            <person name="Tisa L.S."/>
        </authorList>
    </citation>
    <scope>NUCLEOTIDE SEQUENCE [LARGE SCALE GENOMIC DNA]</scope>
    <source>
        <strain evidence="2 3">BA1</strain>
    </source>
</reference>
<dbReference type="Pfam" id="PF04311">
    <property type="entry name" value="DUF459"/>
    <property type="match status" value="1"/>
</dbReference>
<dbReference type="InterPro" id="IPR051532">
    <property type="entry name" value="Ester_Hydrolysis_Enzymes"/>
</dbReference>
<dbReference type="EMBL" id="JFGV01000045">
    <property type="protein sequence ID" value="EYU14512.1"/>
    <property type="molecule type" value="Genomic_DNA"/>
</dbReference>
<name>A0A022PEE5_9GAMM</name>